<keyword evidence="2" id="KW-0805">Transcription regulation</keyword>
<dbReference type="EMBL" id="BAAAPZ010000008">
    <property type="protein sequence ID" value="GAA2100233.1"/>
    <property type="molecule type" value="Genomic_DNA"/>
</dbReference>
<evidence type="ECO:0000256" key="1">
    <source>
        <dbReference type="ARBA" id="ARBA00009437"/>
    </source>
</evidence>
<name>A0ABN2WWZ9_9MICO</name>
<feature type="domain" description="HTH lysR-type" evidence="5">
    <location>
        <begin position="2"/>
        <end position="59"/>
    </location>
</feature>
<keyword evidence="7" id="KW-1185">Reference proteome</keyword>
<reference evidence="6 7" key="1">
    <citation type="journal article" date="2019" name="Int. J. Syst. Evol. Microbiol.">
        <title>The Global Catalogue of Microorganisms (GCM) 10K type strain sequencing project: providing services to taxonomists for standard genome sequencing and annotation.</title>
        <authorList>
            <consortium name="The Broad Institute Genomics Platform"/>
            <consortium name="The Broad Institute Genome Sequencing Center for Infectious Disease"/>
            <person name="Wu L."/>
            <person name="Ma J."/>
        </authorList>
    </citation>
    <scope>NUCLEOTIDE SEQUENCE [LARGE SCALE GENOMIC DNA]</scope>
    <source>
        <strain evidence="6 7">JCM 15900</strain>
    </source>
</reference>
<dbReference type="PANTHER" id="PTHR30346:SF29">
    <property type="entry name" value="LYSR SUBSTRATE-BINDING"/>
    <property type="match status" value="1"/>
</dbReference>
<accession>A0ABN2WWZ9</accession>
<dbReference type="InterPro" id="IPR036390">
    <property type="entry name" value="WH_DNA-bd_sf"/>
</dbReference>
<dbReference type="Proteomes" id="UP001500984">
    <property type="component" value="Unassembled WGS sequence"/>
</dbReference>
<gene>
    <name evidence="6" type="ORF">GCM10009823_22490</name>
</gene>
<dbReference type="Gene3D" id="3.40.190.290">
    <property type="match status" value="1"/>
</dbReference>
<evidence type="ECO:0000256" key="3">
    <source>
        <dbReference type="ARBA" id="ARBA00023125"/>
    </source>
</evidence>
<evidence type="ECO:0000256" key="4">
    <source>
        <dbReference type="ARBA" id="ARBA00023163"/>
    </source>
</evidence>
<dbReference type="Gene3D" id="1.10.10.10">
    <property type="entry name" value="Winged helix-like DNA-binding domain superfamily/Winged helix DNA-binding domain"/>
    <property type="match status" value="1"/>
</dbReference>
<keyword evidence="3" id="KW-0238">DNA-binding</keyword>
<comment type="caution">
    <text evidence="6">The sequence shown here is derived from an EMBL/GenBank/DDBJ whole genome shotgun (WGS) entry which is preliminary data.</text>
</comment>
<dbReference type="InterPro" id="IPR036388">
    <property type="entry name" value="WH-like_DNA-bd_sf"/>
</dbReference>
<comment type="similarity">
    <text evidence="1">Belongs to the LysR transcriptional regulatory family.</text>
</comment>
<dbReference type="RefSeq" id="WP_291792641.1">
    <property type="nucleotide sequence ID" value="NZ_BAAAPZ010000008.1"/>
</dbReference>
<keyword evidence="4" id="KW-0804">Transcription</keyword>
<evidence type="ECO:0000313" key="6">
    <source>
        <dbReference type="EMBL" id="GAA2100233.1"/>
    </source>
</evidence>
<dbReference type="SUPFAM" id="SSF46785">
    <property type="entry name" value="Winged helix' DNA-binding domain"/>
    <property type="match status" value="1"/>
</dbReference>
<dbReference type="PROSITE" id="PS50931">
    <property type="entry name" value="HTH_LYSR"/>
    <property type="match status" value="1"/>
</dbReference>
<evidence type="ECO:0000259" key="5">
    <source>
        <dbReference type="PROSITE" id="PS50931"/>
    </source>
</evidence>
<organism evidence="6 7">
    <name type="scientific">Brevibacterium salitolerans</name>
    <dbReference type="NCBI Taxonomy" id="1403566"/>
    <lineage>
        <taxon>Bacteria</taxon>
        <taxon>Bacillati</taxon>
        <taxon>Actinomycetota</taxon>
        <taxon>Actinomycetes</taxon>
        <taxon>Micrococcales</taxon>
        <taxon>Brevibacteriaceae</taxon>
        <taxon>Brevibacterium</taxon>
    </lineage>
</organism>
<proteinExistence type="inferred from homology"/>
<dbReference type="InterPro" id="IPR000847">
    <property type="entry name" value="LysR_HTH_N"/>
</dbReference>
<sequence length="304" mass="32935">MWDLRRLRAWRAVVASGSVQGAARNLNFSPAAVSQQIIALQREVGIPLYERRGRGLEPTAAGLRLAEESAELFAGARRLDSVVEDLRGDPAPHLAIGCFSSAAREWMPTVVREVRAGFPDMRFEVSVNEPFPGPGRRPSDIEIHNEVPAEGRVRLRGYRRSASADDPCVVVMGEAHPLAAEAVLPMRALGEEPWVDHDIYDSPTGRVIAQATRAAGFEPRHLARSDDHDAVLAMVRAGIGVTVLPALAARSLPDGLRAVPLENPTPVRRVVLQIREAAEHRPFVAAAEEAIRTVAGMTAVRTGS</sequence>
<evidence type="ECO:0000256" key="2">
    <source>
        <dbReference type="ARBA" id="ARBA00023015"/>
    </source>
</evidence>
<protein>
    <submittedName>
        <fullName evidence="6">LysR family transcriptional regulator</fullName>
    </submittedName>
</protein>
<dbReference type="Pfam" id="PF00126">
    <property type="entry name" value="HTH_1"/>
    <property type="match status" value="1"/>
</dbReference>
<evidence type="ECO:0000313" key="7">
    <source>
        <dbReference type="Proteomes" id="UP001500984"/>
    </source>
</evidence>
<dbReference type="SUPFAM" id="SSF53850">
    <property type="entry name" value="Periplasmic binding protein-like II"/>
    <property type="match status" value="1"/>
</dbReference>
<dbReference type="Gene3D" id="3.40.190.10">
    <property type="entry name" value="Periplasmic binding protein-like II"/>
    <property type="match status" value="1"/>
</dbReference>
<dbReference type="InterPro" id="IPR005119">
    <property type="entry name" value="LysR_subst-bd"/>
</dbReference>
<dbReference type="PANTHER" id="PTHR30346">
    <property type="entry name" value="TRANSCRIPTIONAL DUAL REGULATOR HCAR-RELATED"/>
    <property type="match status" value="1"/>
</dbReference>
<dbReference type="Pfam" id="PF03466">
    <property type="entry name" value="LysR_substrate"/>
    <property type="match status" value="1"/>
</dbReference>